<name>A0A2M8GLV0_9BACT</name>
<comment type="caution">
    <text evidence="2">The sequence shown here is derived from an EMBL/GenBank/DDBJ whole genome shotgun (WGS) entry which is preliminary data.</text>
</comment>
<dbReference type="AlphaFoldDB" id="A0A2M8GLV0"/>
<evidence type="ECO:0000313" key="2">
    <source>
        <dbReference type="EMBL" id="PJC81530.1"/>
    </source>
</evidence>
<accession>A0A2M8GLV0</accession>
<reference evidence="3" key="1">
    <citation type="submission" date="2017-09" db="EMBL/GenBank/DDBJ databases">
        <title>Depth-based differentiation of microbial function through sediment-hosted aquifers and enrichment of novel symbionts in the deep terrestrial subsurface.</title>
        <authorList>
            <person name="Probst A.J."/>
            <person name="Ladd B."/>
            <person name="Jarett J.K."/>
            <person name="Geller-Mcgrath D.E."/>
            <person name="Sieber C.M.K."/>
            <person name="Emerson J.B."/>
            <person name="Anantharaman K."/>
            <person name="Thomas B.C."/>
            <person name="Malmstrom R."/>
            <person name="Stieglmeier M."/>
            <person name="Klingl A."/>
            <person name="Woyke T."/>
            <person name="Ryan C.M."/>
            <person name="Banfield J.F."/>
        </authorList>
    </citation>
    <scope>NUCLEOTIDE SEQUENCE [LARGE SCALE GENOMIC DNA]</scope>
</reference>
<gene>
    <name evidence="2" type="ORF">CO007_04170</name>
</gene>
<evidence type="ECO:0000256" key="1">
    <source>
        <dbReference type="SAM" id="Phobius"/>
    </source>
</evidence>
<keyword evidence="1" id="KW-1133">Transmembrane helix</keyword>
<proteinExistence type="predicted"/>
<organism evidence="2 3">
    <name type="scientific">Candidatus Roizmanbacteria bacterium CG_4_8_14_3_um_filter_36_10</name>
    <dbReference type="NCBI Taxonomy" id="1974834"/>
    <lineage>
        <taxon>Bacteria</taxon>
        <taxon>Candidatus Roizmaniibacteriota</taxon>
    </lineage>
</organism>
<evidence type="ECO:0000313" key="3">
    <source>
        <dbReference type="Proteomes" id="UP000229370"/>
    </source>
</evidence>
<keyword evidence="1" id="KW-0812">Transmembrane</keyword>
<dbReference type="Proteomes" id="UP000229370">
    <property type="component" value="Unassembled WGS sequence"/>
</dbReference>
<protein>
    <submittedName>
        <fullName evidence="2">Uncharacterized protein</fullName>
    </submittedName>
</protein>
<sequence length="227" mass="26052">MESFQNNKFLKIFITVLIVFFILLCFLIVYLFLQNQKLSKELLKYQTQVSTTPTPSPTVEDKVLAIQITVCCSCPTKVSRSLIGTDGWVIYEKGKNYSRFLPEECKRVDCQPCPPIEIEIPTPTTSDIINISDTDLSNGWYWGDKNQKKPGTPNDWVYAEEGRSSCWHKIGVNCEFSPEQDSAYKCPENGWVNCMPGPNNPELKWECTEEYQQWAKINCPDYQGVAY</sequence>
<dbReference type="EMBL" id="PFQK01000072">
    <property type="protein sequence ID" value="PJC81530.1"/>
    <property type="molecule type" value="Genomic_DNA"/>
</dbReference>
<keyword evidence="1" id="KW-0472">Membrane</keyword>
<feature type="transmembrane region" description="Helical" evidence="1">
    <location>
        <begin position="12"/>
        <end position="33"/>
    </location>
</feature>